<dbReference type="AlphaFoldDB" id="A0A9D4BA05"/>
<reference evidence="1" key="1">
    <citation type="journal article" date="2019" name="bioRxiv">
        <title>The Genome of the Zebra Mussel, Dreissena polymorpha: A Resource for Invasive Species Research.</title>
        <authorList>
            <person name="McCartney M.A."/>
            <person name="Auch B."/>
            <person name="Kono T."/>
            <person name="Mallez S."/>
            <person name="Zhang Y."/>
            <person name="Obille A."/>
            <person name="Becker A."/>
            <person name="Abrahante J.E."/>
            <person name="Garbe J."/>
            <person name="Badalamenti J.P."/>
            <person name="Herman A."/>
            <person name="Mangelson H."/>
            <person name="Liachko I."/>
            <person name="Sullivan S."/>
            <person name="Sone E.D."/>
            <person name="Koren S."/>
            <person name="Silverstein K.A.T."/>
            <person name="Beckman K.B."/>
            <person name="Gohl D.M."/>
        </authorList>
    </citation>
    <scope>NUCLEOTIDE SEQUENCE</scope>
    <source>
        <strain evidence="1">Duluth1</strain>
        <tissue evidence="1">Whole animal</tissue>
    </source>
</reference>
<comment type="caution">
    <text evidence="1">The sequence shown here is derived from an EMBL/GenBank/DDBJ whole genome shotgun (WGS) entry which is preliminary data.</text>
</comment>
<organism evidence="1 2">
    <name type="scientific">Dreissena polymorpha</name>
    <name type="common">Zebra mussel</name>
    <name type="synonym">Mytilus polymorpha</name>
    <dbReference type="NCBI Taxonomy" id="45954"/>
    <lineage>
        <taxon>Eukaryota</taxon>
        <taxon>Metazoa</taxon>
        <taxon>Spiralia</taxon>
        <taxon>Lophotrochozoa</taxon>
        <taxon>Mollusca</taxon>
        <taxon>Bivalvia</taxon>
        <taxon>Autobranchia</taxon>
        <taxon>Heteroconchia</taxon>
        <taxon>Euheterodonta</taxon>
        <taxon>Imparidentia</taxon>
        <taxon>Neoheterodontei</taxon>
        <taxon>Myida</taxon>
        <taxon>Dreissenoidea</taxon>
        <taxon>Dreissenidae</taxon>
        <taxon>Dreissena</taxon>
    </lineage>
</organism>
<gene>
    <name evidence="1" type="ORF">DPMN_082292</name>
</gene>
<dbReference type="Proteomes" id="UP000828390">
    <property type="component" value="Unassembled WGS sequence"/>
</dbReference>
<proteinExistence type="predicted"/>
<evidence type="ECO:0000313" key="2">
    <source>
        <dbReference type="Proteomes" id="UP000828390"/>
    </source>
</evidence>
<keyword evidence="2" id="KW-1185">Reference proteome</keyword>
<accession>A0A9D4BA05</accession>
<sequence length="50" mass="5492">MADTNEVTITRNRWTEQEETVLANEIIKHHDVLVGPMTGCGAVKNRGGQA</sequence>
<reference evidence="1" key="2">
    <citation type="submission" date="2020-11" db="EMBL/GenBank/DDBJ databases">
        <authorList>
            <person name="McCartney M.A."/>
            <person name="Auch B."/>
            <person name="Kono T."/>
            <person name="Mallez S."/>
            <person name="Becker A."/>
            <person name="Gohl D.M."/>
            <person name="Silverstein K.A.T."/>
            <person name="Koren S."/>
            <person name="Bechman K.B."/>
            <person name="Herman A."/>
            <person name="Abrahante J.E."/>
            <person name="Garbe J."/>
        </authorList>
    </citation>
    <scope>NUCLEOTIDE SEQUENCE</scope>
    <source>
        <strain evidence="1">Duluth1</strain>
        <tissue evidence="1">Whole animal</tissue>
    </source>
</reference>
<dbReference type="EMBL" id="JAIWYP010000016">
    <property type="protein sequence ID" value="KAH3694851.1"/>
    <property type="molecule type" value="Genomic_DNA"/>
</dbReference>
<protein>
    <submittedName>
        <fullName evidence="1">Uncharacterized protein</fullName>
    </submittedName>
</protein>
<name>A0A9D4BA05_DREPO</name>
<evidence type="ECO:0000313" key="1">
    <source>
        <dbReference type="EMBL" id="KAH3694851.1"/>
    </source>
</evidence>